<evidence type="ECO:0000256" key="4">
    <source>
        <dbReference type="SAM" id="Coils"/>
    </source>
</evidence>
<dbReference type="Pfam" id="PF07842">
    <property type="entry name" value="GCFC"/>
    <property type="match status" value="1"/>
</dbReference>
<evidence type="ECO:0000313" key="8">
    <source>
        <dbReference type="Proteomes" id="UP001209570"/>
    </source>
</evidence>
<organism evidence="7 8">
    <name type="scientific">Pythium insidiosum</name>
    <name type="common">Pythiosis disease agent</name>
    <dbReference type="NCBI Taxonomy" id="114742"/>
    <lineage>
        <taxon>Eukaryota</taxon>
        <taxon>Sar</taxon>
        <taxon>Stramenopiles</taxon>
        <taxon>Oomycota</taxon>
        <taxon>Peronosporomycetes</taxon>
        <taxon>Pythiales</taxon>
        <taxon>Pythiaceae</taxon>
        <taxon>Pythium</taxon>
    </lineage>
</organism>
<sequence length="791" mass="88369">MFRTKKKKSESNGAARKRRDVRDEDDVEPTETAVGKAADGESAPLSASIAEEDVVMAEEGGGGDAPGAIHDNDDDDDAMMERIRRRAQRTTKSKASAVSFGSNARKAAAKRLMDDDVLPTACVAGGALSFAEQELSADRPKRKMKIRPNLSVSQTAMADDDNDDNDERSGSQYSADMLAALMREQNVRMRAHVPVSDAQTSKVGESANGADDPNRETTASVPSLEEDKEAEEEEAFIPLDAKYMQARRNKRRVTFGVPVEPSQPPRTMEVEEPGDDDRAGDGQDDGDDPEDDQHKRWEEELMRRGGHHVRDEQRPQYRADGAKISYPTRKKIPHASLFEVLNSLQRRVDHGMEECERVSREDARLEAEASLLETKLAQQREELTVSSEKFEYFQEVEDFVKSLSYCLRAKLPVIQQKEQEIAELYQASATRLLDQREQDIADEVKLCLAGGTIAEHSFLGLQPESLEPSASDVEAEKANQVARFARFLRASYYAEKKEQADAMMQENLFDDAVEDVSSLVNVYGRFQEWRAKFPEVYETTYCDLALVKLYAPFVRHELLAWDPLSIALHTATSESPHVVLSKMNWFNTLRRHRVGQADTLDEPEASLVRDVVMDRLASAVSRRFNPRSSVHTNSVILLMEDLRQCHATKHVDHALESVVLEILSKLTAAAKQQPLVALSHADAKLERAVTFGRFLVSEFNALVENAAALFVALPHGSWHARGFNCVMQLLHHLLAYLKHCEQLGHTALVPHATQTVQQLSSSSFMQSVLAGSAVEQAQFKSLLGHFAPYLR</sequence>
<name>A0AAD5M831_PYTIN</name>
<dbReference type="PANTHER" id="PTHR12214:SF0">
    <property type="entry name" value="LD29489P"/>
    <property type="match status" value="1"/>
</dbReference>
<protein>
    <recommendedName>
        <fullName evidence="6">GCF C-terminal domain-containing protein</fullName>
    </recommendedName>
</protein>
<reference evidence="7" key="1">
    <citation type="submission" date="2021-12" db="EMBL/GenBank/DDBJ databases">
        <title>Prjna785345.</title>
        <authorList>
            <person name="Rujirawat T."/>
            <person name="Krajaejun T."/>
        </authorList>
    </citation>
    <scope>NUCLEOTIDE SEQUENCE</scope>
    <source>
        <strain evidence="7">Pi057C3</strain>
    </source>
</reference>
<accession>A0AAD5M831</accession>
<comment type="similarity">
    <text evidence="2">Belongs to the GCF family.</text>
</comment>
<dbReference type="Proteomes" id="UP001209570">
    <property type="component" value="Unassembled WGS sequence"/>
</dbReference>
<evidence type="ECO:0000256" key="3">
    <source>
        <dbReference type="ARBA" id="ARBA00023242"/>
    </source>
</evidence>
<dbReference type="GO" id="GO:0000398">
    <property type="term" value="P:mRNA splicing, via spliceosome"/>
    <property type="evidence" value="ECO:0007669"/>
    <property type="project" value="InterPro"/>
</dbReference>
<keyword evidence="3" id="KW-0539">Nucleus</keyword>
<feature type="compositionally biased region" description="Acidic residues" evidence="5">
    <location>
        <begin position="282"/>
        <end position="291"/>
    </location>
</feature>
<dbReference type="AlphaFoldDB" id="A0AAD5M831"/>
<feature type="compositionally biased region" description="Acidic residues" evidence="5">
    <location>
        <begin position="224"/>
        <end position="235"/>
    </location>
</feature>
<comment type="subcellular location">
    <subcellularLocation>
        <location evidence="1">Nucleus</location>
    </subcellularLocation>
</comment>
<feature type="region of interest" description="Disordered" evidence="5">
    <location>
        <begin position="131"/>
        <end position="238"/>
    </location>
</feature>
<evidence type="ECO:0000259" key="6">
    <source>
        <dbReference type="Pfam" id="PF07842"/>
    </source>
</evidence>
<feature type="region of interest" description="Disordered" evidence="5">
    <location>
        <begin position="254"/>
        <end position="293"/>
    </location>
</feature>
<dbReference type="InterPro" id="IPR022783">
    <property type="entry name" value="GCFC_dom"/>
</dbReference>
<proteinExistence type="inferred from homology"/>
<evidence type="ECO:0000313" key="7">
    <source>
        <dbReference type="EMBL" id="KAJ0397973.1"/>
    </source>
</evidence>
<gene>
    <name evidence="7" type="ORF">P43SY_003881</name>
</gene>
<evidence type="ECO:0000256" key="2">
    <source>
        <dbReference type="ARBA" id="ARBA00010801"/>
    </source>
</evidence>
<dbReference type="EMBL" id="JAKCXM010000232">
    <property type="protein sequence ID" value="KAJ0397973.1"/>
    <property type="molecule type" value="Genomic_DNA"/>
</dbReference>
<evidence type="ECO:0000256" key="5">
    <source>
        <dbReference type="SAM" id="MobiDB-lite"/>
    </source>
</evidence>
<feature type="region of interest" description="Disordered" evidence="5">
    <location>
        <begin position="1"/>
        <end position="78"/>
    </location>
</feature>
<dbReference type="InterPro" id="IPR012890">
    <property type="entry name" value="GCFC2-like"/>
</dbReference>
<comment type="caution">
    <text evidence="7">The sequence shown here is derived from an EMBL/GenBank/DDBJ whole genome shotgun (WGS) entry which is preliminary data.</text>
</comment>
<feature type="coiled-coil region" evidence="4">
    <location>
        <begin position="341"/>
        <end position="382"/>
    </location>
</feature>
<dbReference type="GO" id="GO:0005634">
    <property type="term" value="C:nucleus"/>
    <property type="evidence" value="ECO:0007669"/>
    <property type="project" value="UniProtKB-SubCell"/>
</dbReference>
<dbReference type="GO" id="GO:0003677">
    <property type="term" value="F:DNA binding"/>
    <property type="evidence" value="ECO:0007669"/>
    <property type="project" value="InterPro"/>
</dbReference>
<feature type="domain" description="GCF C-terminal" evidence="6">
    <location>
        <begin position="522"/>
        <end position="669"/>
    </location>
</feature>
<evidence type="ECO:0000256" key="1">
    <source>
        <dbReference type="ARBA" id="ARBA00004123"/>
    </source>
</evidence>
<dbReference type="PANTHER" id="PTHR12214">
    <property type="entry name" value="GC-RICH SEQUENCE DNA-BINDING FACTOR"/>
    <property type="match status" value="1"/>
</dbReference>
<keyword evidence="4" id="KW-0175">Coiled coil</keyword>
<keyword evidence="8" id="KW-1185">Reference proteome</keyword>